<keyword evidence="2" id="KW-1185">Reference proteome</keyword>
<dbReference type="EMBL" id="LXQA010078797">
    <property type="protein sequence ID" value="MCI11082.1"/>
    <property type="molecule type" value="Genomic_DNA"/>
</dbReference>
<sequence length="50" mass="5543">WKAIFIVFNQAWAFPSCGIAGHRAAMASGICHRVAMIPSWHDTAVFLLNK</sequence>
<organism evidence="1 2">
    <name type="scientific">Trifolium medium</name>
    <dbReference type="NCBI Taxonomy" id="97028"/>
    <lineage>
        <taxon>Eukaryota</taxon>
        <taxon>Viridiplantae</taxon>
        <taxon>Streptophyta</taxon>
        <taxon>Embryophyta</taxon>
        <taxon>Tracheophyta</taxon>
        <taxon>Spermatophyta</taxon>
        <taxon>Magnoliopsida</taxon>
        <taxon>eudicotyledons</taxon>
        <taxon>Gunneridae</taxon>
        <taxon>Pentapetalae</taxon>
        <taxon>rosids</taxon>
        <taxon>fabids</taxon>
        <taxon>Fabales</taxon>
        <taxon>Fabaceae</taxon>
        <taxon>Papilionoideae</taxon>
        <taxon>50 kb inversion clade</taxon>
        <taxon>NPAAA clade</taxon>
        <taxon>Hologalegina</taxon>
        <taxon>IRL clade</taxon>
        <taxon>Trifolieae</taxon>
        <taxon>Trifolium</taxon>
    </lineage>
</organism>
<comment type="caution">
    <text evidence="1">The sequence shown here is derived from an EMBL/GenBank/DDBJ whole genome shotgun (WGS) entry which is preliminary data.</text>
</comment>
<evidence type="ECO:0000313" key="1">
    <source>
        <dbReference type="EMBL" id="MCI11082.1"/>
    </source>
</evidence>
<reference evidence="1 2" key="1">
    <citation type="journal article" date="2018" name="Front. Plant Sci.">
        <title>Red Clover (Trifolium pratense) and Zigzag Clover (T. medium) - A Picture of Genomic Similarities and Differences.</title>
        <authorList>
            <person name="Dluhosova J."/>
            <person name="Istvanek J."/>
            <person name="Nedelnik J."/>
            <person name="Repkova J."/>
        </authorList>
    </citation>
    <scope>NUCLEOTIDE SEQUENCE [LARGE SCALE GENOMIC DNA]</scope>
    <source>
        <strain evidence="2">cv. 10/8</strain>
        <tissue evidence="1">Leaf</tissue>
    </source>
</reference>
<dbReference type="Proteomes" id="UP000265520">
    <property type="component" value="Unassembled WGS sequence"/>
</dbReference>
<name>A0A392PH26_9FABA</name>
<accession>A0A392PH26</accession>
<evidence type="ECO:0000313" key="2">
    <source>
        <dbReference type="Proteomes" id="UP000265520"/>
    </source>
</evidence>
<proteinExistence type="predicted"/>
<protein>
    <submittedName>
        <fullName evidence="1">Uncharacterized protein</fullName>
    </submittedName>
</protein>
<feature type="non-terminal residue" evidence="1">
    <location>
        <position position="1"/>
    </location>
</feature>
<dbReference type="AlphaFoldDB" id="A0A392PH26"/>